<reference evidence="2 3" key="1">
    <citation type="submission" date="2016-11" db="EMBL/GenBank/DDBJ databases">
        <authorList>
            <person name="Jaros S."/>
            <person name="Januszkiewicz K."/>
            <person name="Wedrychowicz H."/>
        </authorList>
    </citation>
    <scope>NUCLEOTIDE SEQUENCE [LARGE SCALE GENOMIC DNA]</scope>
    <source>
        <strain evidence="2 3">NF2</strain>
    </source>
</reference>
<dbReference type="InterPro" id="IPR010499">
    <property type="entry name" value="AraC_E-bd"/>
</dbReference>
<evidence type="ECO:0000259" key="1">
    <source>
        <dbReference type="SMART" id="SM00871"/>
    </source>
</evidence>
<dbReference type="Proteomes" id="UP000197781">
    <property type="component" value="Chromosome"/>
</dbReference>
<dbReference type="Pfam" id="PF14526">
    <property type="entry name" value="Cass2"/>
    <property type="match status" value="1"/>
</dbReference>
<dbReference type="InterPro" id="IPR011256">
    <property type="entry name" value="Reg_factor_effector_dom_sf"/>
</dbReference>
<dbReference type="KEGG" id="bfm:BP422_04210"/>
<sequence length="158" mass="18690">MEGTIVHVPQKYLVGLSFSGSFPMLVEYMPKLWETFLKRQDEIPLVISPDVRYDISDENRTYQMYTEYIVVEVERFEHIPEGMVGFTIPAKTYARFTHTGAMEQVQNTYHSLFGWLNENGHQVDEQALRMERYDQRYVPSVHESARVENTYEIFIPLR</sequence>
<dbReference type="InterPro" id="IPR029441">
    <property type="entry name" value="Cass2"/>
</dbReference>
<organism evidence="2 3">
    <name type="scientific">Brevibacillus formosus</name>
    <dbReference type="NCBI Taxonomy" id="54913"/>
    <lineage>
        <taxon>Bacteria</taxon>
        <taxon>Bacillati</taxon>
        <taxon>Bacillota</taxon>
        <taxon>Bacilli</taxon>
        <taxon>Bacillales</taxon>
        <taxon>Paenibacillaceae</taxon>
        <taxon>Brevibacillus</taxon>
    </lineage>
</organism>
<dbReference type="SMART" id="SM00871">
    <property type="entry name" value="AraC_E_bind"/>
    <property type="match status" value="1"/>
</dbReference>
<gene>
    <name evidence="2" type="ORF">BP422_04210</name>
</gene>
<accession>A0A220MCX1</accession>
<dbReference type="InterPro" id="IPR053182">
    <property type="entry name" value="YobU-like_regulator"/>
</dbReference>
<proteinExistence type="predicted"/>
<dbReference type="PANTHER" id="PTHR36444">
    <property type="entry name" value="TRANSCRIPTIONAL REGULATOR PROTEIN YOBU-RELATED"/>
    <property type="match status" value="1"/>
</dbReference>
<dbReference type="SUPFAM" id="SSF55136">
    <property type="entry name" value="Probable bacterial effector-binding domain"/>
    <property type="match status" value="1"/>
</dbReference>
<name>A0A220MCX1_9BACL</name>
<dbReference type="RefSeq" id="WP_088906706.1">
    <property type="nucleotide sequence ID" value="NZ_CP018145.1"/>
</dbReference>
<dbReference type="EMBL" id="CP018145">
    <property type="protein sequence ID" value="ASJ52826.1"/>
    <property type="molecule type" value="Genomic_DNA"/>
</dbReference>
<evidence type="ECO:0000313" key="2">
    <source>
        <dbReference type="EMBL" id="ASJ52826.1"/>
    </source>
</evidence>
<protein>
    <recommendedName>
        <fullName evidence="1">AraC effector-binding domain-containing protein</fullName>
    </recommendedName>
</protein>
<dbReference type="Gene3D" id="3.20.80.10">
    <property type="entry name" value="Regulatory factor, effector binding domain"/>
    <property type="match status" value="1"/>
</dbReference>
<evidence type="ECO:0000313" key="3">
    <source>
        <dbReference type="Proteomes" id="UP000197781"/>
    </source>
</evidence>
<dbReference type="AlphaFoldDB" id="A0A220MCX1"/>
<feature type="domain" description="AraC effector-binding" evidence="1">
    <location>
        <begin position="1"/>
        <end position="158"/>
    </location>
</feature>
<dbReference type="PANTHER" id="PTHR36444:SF2">
    <property type="entry name" value="TRANSCRIPTIONAL REGULATOR PROTEIN YOBU-RELATED"/>
    <property type="match status" value="1"/>
</dbReference>